<organism evidence="2 3">
    <name type="scientific">Lacihabitans lacunae</name>
    <dbReference type="NCBI Taxonomy" id="1028214"/>
    <lineage>
        <taxon>Bacteria</taxon>
        <taxon>Pseudomonadati</taxon>
        <taxon>Bacteroidota</taxon>
        <taxon>Cytophagia</taxon>
        <taxon>Cytophagales</taxon>
        <taxon>Leadbetterellaceae</taxon>
        <taxon>Lacihabitans</taxon>
    </lineage>
</organism>
<dbReference type="PANTHER" id="PTHR31377">
    <property type="entry name" value="AGMATINE DEIMINASE-RELATED"/>
    <property type="match status" value="1"/>
</dbReference>
<dbReference type="Proteomes" id="UP001595616">
    <property type="component" value="Unassembled WGS sequence"/>
</dbReference>
<dbReference type="EMBL" id="JBHRYQ010000001">
    <property type="protein sequence ID" value="MFC3810110.1"/>
    <property type="molecule type" value="Genomic_DNA"/>
</dbReference>
<comment type="caution">
    <text evidence="2">The sequence shown here is derived from an EMBL/GenBank/DDBJ whole genome shotgun (WGS) entry which is preliminary data.</text>
</comment>
<evidence type="ECO:0000313" key="2">
    <source>
        <dbReference type="EMBL" id="MFC3810110.1"/>
    </source>
</evidence>
<evidence type="ECO:0000313" key="3">
    <source>
        <dbReference type="Proteomes" id="UP001595616"/>
    </source>
</evidence>
<reference evidence="3" key="1">
    <citation type="journal article" date="2019" name="Int. J. Syst. Evol. Microbiol.">
        <title>The Global Catalogue of Microorganisms (GCM) 10K type strain sequencing project: providing services to taxonomists for standard genome sequencing and annotation.</title>
        <authorList>
            <consortium name="The Broad Institute Genomics Platform"/>
            <consortium name="The Broad Institute Genome Sequencing Center for Infectious Disease"/>
            <person name="Wu L."/>
            <person name="Ma J."/>
        </authorList>
    </citation>
    <scope>NUCLEOTIDE SEQUENCE [LARGE SCALE GENOMIC DNA]</scope>
    <source>
        <strain evidence="3">CECT 7956</strain>
    </source>
</reference>
<evidence type="ECO:0000256" key="1">
    <source>
        <dbReference type="ARBA" id="ARBA00022801"/>
    </source>
</evidence>
<keyword evidence="1" id="KW-0378">Hydrolase</keyword>
<proteinExistence type="predicted"/>
<dbReference type="SUPFAM" id="SSF55909">
    <property type="entry name" value="Pentein"/>
    <property type="match status" value="1"/>
</dbReference>
<protein>
    <submittedName>
        <fullName evidence="2">Agmatine/peptidylarginine deiminase</fullName>
    </submittedName>
</protein>
<dbReference type="PANTHER" id="PTHR31377:SF0">
    <property type="entry name" value="AGMATINE DEIMINASE-RELATED"/>
    <property type="match status" value="1"/>
</dbReference>
<dbReference type="Pfam" id="PF04371">
    <property type="entry name" value="PAD_porph"/>
    <property type="match status" value="1"/>
</dbReference>
<dbReference type="RefSeq" id="WP_379835942.1">
    <property type="nucleotide sequence ID" value="NZ_JBHRYQ010000001.1"/>
</dbReference>
<keyword evidence="3" id="KW-1185">Reference proteome</keyword>
<accession>A0ABV7YSZ5</accession>
<name>A0ABV7YSZ5_9BACT</name>
<dbReference type="InterPro" id="IPR007466">
    <property type="entry name" value="Peptidyl-Arg-deiminase_porph"/>
</dbReference>
<sequence length="348" mass="39893">MINPKEEGFYFPAEWHKHEATWLSFPKNTDTWEDRFEKIYPSYFKLIKTISESEQVRINAHDFDLIKLIEEKLDLYSIDRTKVELFAHPTNDSWCRDHGPAFLLNKNDSRQLIVDWEYNAWGGKYPPYNNDNAIPAAISKALGIPSVKAGIVMEGGSVEFNGVGTVMTSKSCLLNKNRNPQLKQQEIEKYLCDFYGVDQVLWIEDGIVGDDTDGHIDDTVRFVNNNTVLTMIEKDRLDANYNILNENLEILKKMKLLNGESLNIVEIQMPDAVYDQGERLPASYANFCMTNANVIVPTYRSKYDDEALNKIQMCFPERKVVGIDSTDIIWGLGSFHCLSQQQPTNKLA</sequence>
<gene>
    <name evidence="2" type="ORF">ACFOOI_05560</name>
</gene>
<dbReference type="Gene3D" id="3.75.10.10">
    <property type="entry name" value="L-arginine/glycine Amidinotransferase, Chain A"/>
    <property type="match status" value="1"/>
</dbReference>